<sequence length="143" mass="16504">MGKGSKSKKIVEESESEVYHVGMQPPSPALDPTSYVLEVITKARVVVDSADESSDQEGDRSSSRRKKRKRKKEKEKEKEKKSEARWEYYVKWAGYDSEANSWEPQENLETCVRLLGSFWEHVGMDNQDYPVGYEAVAKDHWIS</sequence>
<dbReference type="Gene3D" id="2.40.50.40">
    <property type="match status" value="1"/>
</dbReference>
<dbReference type="InParanoid" id="B0CQR3"/>
<dbReference type="PROSITE" id="PS50013">
    <property type="entry name" value="CHROMO_2"/>
    <property type="match status" value="1"/>
</dbReference>
<dbReference type="EMBL" id="DS547091">
    <property type="protein sequence ID" value="EDR15079.1"/>
    <property type="molecule type" value="Genomic_DNA"/>
</dbReference>
<feature type="compositionally biased region" description="Basic residues" evidence="3">
    <location>
        <begin position="63"/>
        <end position="73"/>
    </location>
</feature>
<accession>B0CQR3</accession>
<dbReference type="AlphaFoldDB" id="B0CQR3"/>
<organism evidence="6">
    <name type="scientific">Laccaria bicolor (strain S238N-H82 / ATCC MYA-4686)</name>
    <name type="common">Bicoloured deceiver</name>
    <name type="synonym">Laccaria laccata var. bicolor</name>
    <dbReference type="NCBI Taxonomy" id="486041"/>
    <lineage>
        <taxon>Eukaryota</taxon>
        <taxon>Fungi</taxon>
        <taxon>Dikarya</taxon>
        <taxon>Basidiomycota</taxon>
        <taxon>Agaricomycotina</taxon>
        <taxon>Agaricomycetes</taxon>
        <taxon>Agaricomycetidae</taxon>
        <taxon>Agaricales</taxon>
        <taxon>Agaricineae</taxon>
        <taxon>Hydnangiaceae</taxon>
        <taxon>Laccaria</taxon>
    </lineage>
</organism>
<evidence type="ECO:0000313" key="5">
    <source>
        <dbReference type="EMBL" id="EDR15079.1"/>
    </source>
</evidence>
<dbReference type="InterPro" id="IPR023779">
    <property type="entry name" value="Chromodomain_CS"/>
</dbReference>
<dbReference type="InterPro" id="IPR000953">
    <property type="entry name" value="Chromo/chromo_shadow_dom"/>
</dbReference>
<dbReference type="GeneID" id="6069907"/>
<dbReference type="OrthoDB" id="2630497at2759"/>
<dbReference type="InterPro" id="IPR016197">
    <property type="entry name" value="Chromo-like_dom_sf"/>
</dbReference>
<dbReference type="HOGENOM" id="CLU_2050039_0_0_1"/>
<dbReference type="Proteomes" id="UP000001194">
    <property type="component" value="Unassembled WGS sequence"/>
</dbReference>
<proteinExistence type="predicted"/>
<dbReference type="KEGG" id="lbc:LACBIDRAFT_300862"/>
<dbReference type="SMART" id="SM00298">
    <property type="entry name" value="CHROMO"/>
    <property type="match status" value="1"/>
</dbReference>
<gene>
    <name evidence="5" type="ORF">LACBIDRAFT_300862</name>
</gene>
<evidence type="ECO:0000256" key="2">
    <source>
        <dbReference type="ARBA" id="ARBA00023242"/>
    </source>
</evidence>
<evidence type="ECO:0000313" key="6">
    <source>
        <dbReference type="Proteomes" id="UP000001194"/>
    </source>
</evidence>
<dbReference type="GO" id="GO:0006338">
    <property type="term" value="P:chromatin remodeling"/>
    <property type="evidence" value="ECO:0007669"/>
    <property type="project" value="UniProtKB-ARBA"/>
</dbReference>
<name>B0CQR3_LACBS</name>
<dbReference type="SUPFAM" id="SSF54160">
    <property type="entry name" value="Chromo domain-like"/>
    <property type="match status" value="1"/>
</dbReference>
<protein>
    <submittedName>
        <fullName evidence="5">Predicted protein</fullName>
    </submittedName>
</protein>
<dbReference type="Pfam" id="PF00385">
    <property type="entry name" value="Chromo"/>
    <property type="match status" value="1"/>
</dbReference>
<reference evidence="5 6" key="1">
    <citation type="journal article" date="2008" name="Nature">
        <title>The genome of Laccaria bicolor provides insights into mycorrhizal symbiosis.</title>
        <authorList>
            <person name="Martin F."/>
            <person name="Aerts A."/>
            <person name="Ahren D."/>
            <person name="Brun A."/>
            <person name="Danchin E.G.J."/>
            <person name="Duchaussoy F."/>
            <person name="Gibon J."/>
            <person name="Kohler A."/>
            <person name="Lindquist E."/>
            <person name="Pereda V."/>
            <person name="Salamov A."/>
            <person name="Shapiro H.J."/>
            <person name="Wuyts J."/>
            <person name="Blaudez D."/>
            <person name="Buee M."/>
            <person name="Brokstein P."/>
            <person name="Canbaeck B."/>
            <person name="Cohen D."/>
            <person name="Courty P.E."/>
            <person name="Coutinho P.M."/>
            <person name="Delaruelle C."/>
            <person name="Detter J.C."/>
            <person name="Deveau A."/>
            <person name="DiFazio S."/>
            <person name="Duplessis S."/>
            <person name="Fraissinet-Tachet L."/>
            <person name="Lucic E."/>
            <person name="Frey-Klett P."/>
            <person name="Fourrey C."/>
            <person name="Feussner I."/>
            <person name="Gay G."/>
            <person name="Grimwood J."/>
            <person name="Hoegger P.J."/>
            <person name="Jain P."/>
            <person name="Kilaru S."/>
            <person name="Labbe J."/>
            <person name="Lin Y.C."/>
            <person name="Legue V."/>
            <person name="Le Tacon F."/>
            <person name="Marmeisse R."/>
            <person name="Melayah D."/>
            <person name="Montanini B."/>
            <person name="Muratet M."/>
            <person name="Nehls U."/>
            <person name="Niculita-Hirzel H."/>
            <person name="Oudot-Le Secq M.P."/>
            <person name="Peter M."/>
            <person name="Quesneville H."/>
            <person name="Rajashekar B."/>
            <person name="Reich M."/>
            <person name="Rouhier N."/>
            <person name="Schmutz J."/>
            <person name="Yin T."/>
            <person name="Chalot M."/>
            <person name="Henrissat B."/>
            <person name="Kuees U."/>
            <person name="Lucas S."/>
            <person name="Van de Peer Y."/>
            <person name="Podila G.K."/>
            <person name="Polle A."/>
            <person name="Pukkila P.J."/>
            <person name="Richardson P.M."/>
            <person name="Rouze P."/>
            <person name="Sanders I.R."/>
            <person name="Stajich J.E."/>
            <person name="Tunlid A."/>
            <person name="Tuskan G."/>
            <person name="Grigoriev I.V."/>
        </authorList>
    </citation>
    <scope>NUCLEOTIDE SEQUENCE [LARGE SCALE GENOMIC DNA]</scope>
    <source>
        <strain evidence="6">S238N-H82 / ATCC MYA-4686</strain>
    </source>
</reference>
<feature type="compositionally biased region" description="Basic and acidic residues" evidence="3">
    <location>
        <begin position="74"/>
        <end position="83"/>
    </location>
</feature>
<dbReference type="InterPro" id="IPR023780">
    <property type="entry name" value="Chromo_domain"/>
</dbReference>
<comment type="subcellular location">
    <subcellularLocation>
        <location evidence="1">Nucleus</location>
    </subcellularLocation>
</comment>
<evidence type="ECO:0000256" key="3">
    <source>
        <dbReference type="SAM" id="MobiDB-lite"/>
    </source>
</evidence>
<evidence type="ECO:0000259" key="4">
    <source>
        <dbReference type="PROSITE" id="PS50013"/>
    </source>
</evidence>
<keyword evidence="2" id="KW-0539">Nucleus</keyword>
<evidence type="ECO:0000256" key="1">
    <source>
        <dbReference type="ARBA" id="ARBA00004123"/>
    </source>
</evidence>
<dbReference type="PROSITE" id="PS00598">
    <property type="entry name" value="CHROMO_1"/>
    <property type="match status" value="1"/>
</dbReference>
<dbReference type="GO" id="GO:0005634">
    <property type="term" value="C:nucleus"/>
    <property type="evidence" value="ECO:0007669"/>
    <property type="project" value="UniProtKB-SubCell"/>
</dbReference>
<feature type="domain" description="Chromo" evidence="4">
    <location>
        <begin position="70"/>
        <end position="120"/>
    </location>
</feature>
<dbReference type="RefSeq" id="XP_001873287.1">
    <property type="nucleotide sequence ID" value="XM_001873252.1"/>
</dbReference>
<keyword evidence="6" id="KW-1185">Reference proteome</keyword>
<feature type="region of interest" description="Disordered" evidence="3">
    <location>
        <begin position="47"/>
        <end position="83"/>
    </location>
</feature>
<feature type="region of interest" description="Disordered" evidence="3">
    <location>
        <begin position="1"/>
        <end position="32"/>
    </location>
</feature>